<comment type="similarity">
    <text evidence="3 19">In the N-terminal section; belongs to the NnrE/AIBP family.</text>
</comment>
<comment type="function">
    <text evidence="17">Catalyzes the dehydration of the S-form of NAD(P)HX at the expense of ADP, which is converted to AMP. Together with NAD(P)HX epimerase, which catalyzes the epimerization of the S- and R-forms, the enzyme allows the repair of both epimers of NAD(P)HX, a damaged form of NAD(P)H that is a result of enzymatic or heat-dependent hydration.</text>
</comment>
<feature type="domain" description="YjeF C-terminal" evidence="20">
    <location>
        <begin position="234"/>
        <end position="501"/>
    </location>
</feature>
<evidence type="ECO:0000256" key="7">
    <source>
        <dbReference type="ARBA" id="ARBA00022840"/>
    </source>
</evidence>
<evidence type="ECO:0000313" key="23">
    <source>
        <dbReference type="Proteomes" id="UP001565243"/>
    </source>
</evidence>
<feature type="binding site" evidence="17">
    <location>
        <position position="269"/>
    </location>
    <ligand>
        <name>(6S)-NADPHX</name>
        <dbReference type="ChEBI" id="CHEBI:64076"/>
    </ligand>
</feature>
<feature type="binding site" evidence="17">
    <location>
        <begin position="412"/>
        <end position="416"/>
    </location>
    <ligand>
        <name>AMP</name>
        <dbReference type="ChEBI" id="CHEBI:456215"/>
    </ligand>
</feature>
<comment type="catalytic activity">
    <reaction evidence="15 17 19">
        <text>(6S)-NADHX + ADP = AMP + phosphate + NADH + H(+)</text>
        <dbReference type="Rhea" id="RHEA:32223"/>
        <dbReference type="ChEBI" id="CHEBI:15378"/>
        <dbReference type="ChEBI" id="CHEBI:43474"/>
        <dbReference type="ChEBI" id="CHEBI:57945"/>
        <dbReference type="ChEBI" id="CHEBI:64074"/>
        <dbReference type="ChEBI" id="CHEBI:456215"/>
        <dbReference type="ChEBI" id="CHEBI:456216"/>
        <dbReference type="EC" id="4.2.1.136"/>
    </reaction>
</comment>
<dbReference type="InterPro" id="IPR017953">
    <property type="entry name" value="Carbohydrate_kinase_pred_CS"/>
</dbReference>
<feature type="binding site" evidence="17">
    <location>
        <position position="441"/>
    </location>
    <ligand>
        <name>AMP</name>
        <dbReference type="ChEBI" id="CHEBI:456215"/>
    </ligand>
</feature>
<comment type="catalytic activity">
    <reaction evidence="2 18 19">
        <text>(6R)-NADPHX = (6S)-NADPHX</text>
        <dbReference type="Rhea" id="RHEA:32227"/>
        <dbReference type="ChEBI" id="CHEBI:64076"/>
        <dbReference type="ChEBI" id="CHEBI:64077"/>
        <dbReference type="EC" id="5.1.99.6"/>
    </reaction>
</comment>
<dbReference type="HAMAP" id="MF_01965">
    <property type="entry name" value="NADHX_dehydratase"/>
    <property type="match status" value="1"/>
</dbReference>
<evidence type="ECO:0000256" key="10">
    <source>
        <dbReference type="ARBA" id="ARBA00023027"/>
    </source>
</evidence>
<dbReference type="GO" id="GO:0052855">
    <property type="term" value="F:ADP-dependent NAD(P)H-hydrate dehydratase activity"/>
    <property type="evidence" value="ECO:0007669"/>
    <property type="project" value="UniProtKB-EC"/>
</dbReference>
<dbReference type="Pfam" id="PF03853">
    <property type="entry name" value="YjeF_N"/>
    <property type="match status" value="1"/>
</dbReference>
<dbReference type="InterPro" id="IPR000631">
    <property type="entry name" value="CARKD"/>
</dbReference>
<evidence type="ECO:0000259" key="20">
    <source>
        <dbReference type="PROSITE" id="PS51383"/>
    </source>
</evidence>
<evidence type="ECO:0000256" key="17">
    <source>
        <dbReference type="HAMAP-Rule" id="MF_01965"/>
    </source>
</evidence>
<keyword evidence="9 18" id="KW-0630">Potassium</keyword>
<dbReference type="HAMAP" id="MF_01966">
    <property type="entry name" value="NADHX_epimerase"/>
    <property type="match status" value="1"/>
</dbReference>
<keyword evidence="13" id="KW-0511">Multifunctional enzyme</keyword>
<comment type="catalytic activity">
    <reaction evidence="1 18 19">
        <text>(6R)-NADHX = (6S)-NADHX</text>
        <dbReference type="Rhea" id="RHEA:32215"/>
        <dbReference type="ChEBI" id="CHEBI:64074"/>
        <dbReference type="ChEBI" id="CHEBI:64075"/>
        <dbReference type="EC" id="5.1.99.6"/>
    </reaction>
</comment>
<dbReference type="PROSITE" id="PS01050">
    <property type="entry name" value="YJEF_C_2"/>
    <property type="match status" value="1"/>
</dbReference>
<comment type="cofactor">
    <cofactor evidence="18 19">
        <name>K(+)</name>
        <dbReference type="ChEBI" id="CHEBI:29103"/>
    </cofactor>
    <text evidence="18 19">Binds 1 potassium ion per subunit.</text>
</comment>
<evidence type="ECO:0000256" key="18">
    <source>
        <dbReference type="HAMAP-Rule" id="MF_01966"/>
    </source>
</evidence>
<evidence type="ECO:0000256" key="19">
    <source>
        <dbReference type="PIRNR" id="PIRNR017184"/>
    </source>
</evidence>
<gene>
    <name evidence="22" type="primary">nnr</name>
    <name evidence="17" type="synonym">nnrD</name>
    <name evidence="18" type="synonym">nnrE</name>
    <name evidence="22" type="ORF">AB6T85_07000</name>
</gene>
<comment type="similarity">
    <text evidence="4 19">In the C-terminal section; belongs to the NnrD/CARKD family.</text>
</comment>
<evidence type="ECO:0000256" key="11">
    <source>
        <dbReference type="ARBA" id="ARBA00023235"/>
    </source>
</evidence>
<dbReference type="Gene3D" id="3.40.50.10260">
    <property type="entry name" value="YjeF N-terminal domain"/>
    <property type="match status" value="1"/>
</dbReference>
<organism evidence="22 23">
    <name type="scientific">Erwinia aeris</name>
    <dbReference type="NCBI Taxonomy" id="3239803"/>
    <lineage>
        <taxon>Bacteria</taxon>
        <taxon>Pseudomonadati</taxon>
        <taxon>Pseudomonadota</taxon>
        <taxon>Gammaproteobacteria</taxon>
        <taxon>Enterobacterales</taxon>
        <taxon>Erwiniaceae</taxon>
        <taxon>Erwinia</taxon>
    </lineage>
</organism>
<evidence type="ECO:0000256" key="12">
    <source>
        <dbReference type="ARBA" id="ARBA00023239"/>
    </source>
</evidence>
<feature type="binding site" evidence="17">
    <location>
        <position position="375"/>
    </location>
    <ligand>
        <name>(6S)-NADPHX</name>
        <dbReference type="ChEBI" id="CHEBI:64076"/>
    </ligand>
</feature>
<dbReference type="SUPFAM" id="SSF64153">
    <property type="entry name" value="YjeF N-terminal domain-like"/>
    <property type="match status" value="1"/>
</dbReference>
<evidence type="ECO:0000256" key="2">
    <source>
        <dbReference type="ARBA" id="ARBA00000909"/>
    </source>
</evidence>
<dbReference type="Pfam" id="PF01256">
    <property type="entry name" value="Carb_kinase"/>
    <property type="match status" value="1"/>
</dbReference>
<dbReference type="PANTHER" id="PTHR12592:SF0">
    <property type="entry name" value="ATP-DEPENDENT (S)-NAD(P)H-HYDRATE DEHYDRATASE"/>
    <property type="match status" value="1"/>
</dbReference>
<dbReference type="NCBIfam" id="TIGR00196">
    <property type="entry name" value="yjeF_cterm"/>
    <property type="match status" value="1"/>
</dbReference>
<sequence>MTNLNQLNNPTSLPYSVWPVEAIAQLEREGADALGITLFELMQRAGEATFRHVQALYPEKKRWLILCGHGNNGGDGFIAARLALSAGKEVTVIACEGSKALPEEATQARDAWLAAGGEIHAADTPWPEQSDIIIDALLGTGLNRAPGDQYARLIEKANAASAPVFAVDIPSGLVAANGTTPGAVINAAHTLTFIALKPGLLTGKARDCVGQLHFHALGLDAWLAGQTAPMARYDASVLTRWLPPRKPTSHKGDHGKLVIIGGDQGTAGAIRMTGEAALRAGAGLVRVLTHKDNVSPLLTARPELMVQTLSDRALDEALEWADVIVIGPGLGQRDWGKDALEKVKKSSKPMLWDADALNLLAIAGDKRQNRVITPHPGEAARLLNVKTSEIESDRLLAARSLAKRYGGVVVLKGAGTLIASEAGEMAIADVGNAGMATGGMGDVLSGIIGSLSGQKLSLYEAACAGCVAHGAAAEAVSQRLGTRGMLATDLFSELYLFVNPEILNRKE</sequence>
<reference evidence="22 23" key="1">
    <citation type="submission" date="2024-07" db="EMBL/GenBank/DDBJ databases">
        <authorList>
            <person name="Hebao G."/>
        </authorList>
    </citation>
    <scope>NUCLEOTIDE SEQUENCE [LARGE SCALE GENOMIC DNA]</scope>
    <source>
        <strain evidence="22 23">ACCC 02193</strain>
    </source>
</reference>
<dbReference type="NCBIfam" id="NF007856">
    <property type="entry name" value="PRK10565.1"/>
    <property type="match status" value="1"/>
</dbReference>
<evidence type="ECO:0000256" key="16">
    <source>
        <dbReference type="ARBA" id="ARBA00049209"/>
    </source>
</evidence>
<comment type="function">
    <text evidence="18">Catalyzes the epimerization of the S- and R-forms of NAD(P)HX, a damaged form of NAD(P)H that is a result of enzymatic or heat-dependent hydration. This is a prerequisite for the S-specific NAD(P)H-hydrate dehydratase to allow the repair of both epimers of NAD(P)HX.</text>
</comment>
<dbReference type="InterPro" id="IPR004443">
    <property type="entry name" value="YjeF_N_dom"/>
</dbReference>
<dbReference type="InterPro" id="IPR030677">
    <property type="entry name" value="Nnr"/>
</dbReference>
<evidence type="ECO:0000259" key="21">
    <source>
        <dbReference type="PROSITE" id="PS51385"/>
    </source>
</evidence>
<feature type="binding site" evidence="18">
    <location>
        <position position="72"/>
    </location>
    <ligand>
        <name>K(+)</name>
        <dbReference type="ChEBI" id="CHEBI:29103"/>
    </ligand>
</feature>
<keyword evidence="10 17" id="KW-0520">NAD</keyword>
<keyword evidence="7 17" id="KW-0067">ATP-binding</keyword>
<keyword evidence="23" id="KW-1185">Reference proteome</keyword>
<dbReference type="CDD" id="cd01171">
    <property type="entry name" value="YXKO-related"/>
    <property type="match status" value="1"/>
</dbReference>
<evidence type="ECO:0000256" key="6">
    <source>
        <dbReference type="ARBA" id="ARBA00022741"/>
    </source>
</evidence>
<dbReference type="EC" id="4.2.1.136" evidence="19"/>
<feature type="domain" description="YjeF N-terminal" evidence="21">
    <location>
        <begin position="23"/>
        <end position="225"/>
    </location>
</feature>
<evidence type="ECO:0000256" key="8">
    <source>
        <dbReference type="ARBA" id="ARBA00022857"/>
    </source>
</evidence>
<evidence type="ECO:0000256" key="15">
    <source>
        <dbReference type="ARBA" id="ARBA00048238"/>
    </source>
</evidence>
<keyword evidence="8 17" id="KW-0521">NADP</keyword>
<dbReference type="EMBL" id="JBGFFX010000003">
    <property type="protein sequence ID" value="MEY8770171.1"/>
    <property type="molecule type" value="Genomic_DNA"/>
</dbReference>
<keyword evidence="5 18" id="KW-0479">Metal-binding</keyword>
<feature type="binding site" evidence="18">
    <location>
        <position position="135"/>
    </location>
    <ligand>
        <name>K(+)</name>
        <dbReference type="ChEBI" id="CHEBI:29103"/>
    </ligand>
</feature>
<keyword evidence="6 17" id="KW-0547">Nucleotide-binding</keyword>
<dbReference type="PIRSF" id="PIRSF017184">
    <property type="entry name" value="Nnr"/>
    <property type="match status" value="1"/>
</dbReference>
<name>A0ABV4E5H5_9GAMM</name>
<keyword evidence="11 18" id="KW-0413">Isomerase</keyword>
<dbReference type="PROSITE" id="PS51383">
    <property type="entry name" value="YJEF_C_3"/>
    <property type="match status" value="1"/>
</dbReference>
<evidence type="ECO:0000313" key="22">
    <source>
        <dbReference type="EMBL" id="MEY8770171.1"/>
    </source>
</evidence>
<feature type="binding site" evidence="18">
    <location>
        <begin position="139"/>
        <end position="145"/>
    </location>
    <ligand>
        <name>(6S)-NADPHX</name>
        <dbReference type="ChEBI" id="CHEBI:64076"/>
    </ligand>
</feature>
<dbReference type="SUPFAM" id="SSF53613">
    <property type="entry name" value="Ribokinase-like"/>
    <property type="match status" value="1"/>
</dbReference>
<comment type="function">
    <text evidence="14 19">Bifunctional enzyme that catalyzes the epimerization of the S- and R-forms of NAD(P)HX and the dehydration of the S-form of NAD(P)HX at the expense of ADP, which is converted to AMP. This allows the repair of both epimers of NAD(P)HX, a damaged form of NAD(P)H that is a result of enzymatic or heat-dependent hydration.</text>
</comment>
<feature type="binding site" evidence="18">
    <location>
        <position position="171"/>
    </location>
    <ligand>
        <name>K(+)</name>
        <dbReference type="ChEBI" id="CHEBI:29103"/>
    </ligand>
</feature>
<keyword evidence="12 17" id="KW-0456">Lyase</keyword>
<evidence type="ECO:0000256" key="9">
    <source>
        <dbReference type="ARBA" id="ARBA00022958"/>
    </source>
</evidence>
<evidence type="ECO:0000256" key="3">
    <source>
        <dbReference type="ARBA" id="ARBA00006001"/>
    </source>
</evidence>
<feature type="binding site" evidence="17">
    <location>
        <position position="442"/>
    </location>
    <ligand>
        <name>(6S)-NADPHX</name>
        <dbReference type="ChEBI" id="CHEBI:64076"/>
    </ligand>
</feature>
<dbReference type="Gene3D" id="3.40.1190.20">
    <property type="match status" value="1"/>
</dbReference>
<evidence type="ECO:0000256" key="5">
    <source>
        <dbReference type="ARBA" id="ARBA00022723"/>
    </source>
</evidence>
<dbReference type="PROSITE" id="PS51385">
    <property type="entry name" value="YJEF_N"/>
    <property type="match status" value="1"/>
</dbReference>
<evidence type="ECO:0000256" key="4">
    <source>
        <dbReference type="ARBA" id="ARBA00009524"/>
    </source>
</evidence>
<evidence type="ECO:0000256" key="13">
    <source>
        <dbReference type="ARBA" id="ARBA00023268"/>
    </source>
</evidence>
<feature type="binding site" evidence="18">
    <location>
        <position position="168"/>
    </location>
    <ligand>
        <name>(6S)-NADPHX</name>
        <dbReference type="ChEBI" id="CHEBI:64076"/>
    </ligand>
</feature>
<feature type="binding site" evidence="17">
    <location>
        <position position="329"/>
    </location>
    <ligand>
        <name>(6S)-NADPHX</name>
        <dbReference type="ChEBI" id="CHEBI:64076"/>
    </ligand>
</feature>
<comment type="caution">
    <text evidence="22">The sequence shown here is derived from an EMBL/GenBank/DDBJ whole genome shotgun (WGS) entry which is preliminary data.</text>
</comment>
<accession>A0ABV4E5H5</accession>
<dbReference type="GO" id="GO:0052856">
    <property type="term" value="F:NAD(P)HX epimerase activity"/>
    <property type="evidence" value="ECO:0007669"/>
    <property type="project" value="UniProtKB-EC"/>
</dbReference>
<evidence type="ECO:0000256" key="14">
    <source>
        <dbReference type="ARBA" id="ARBA00025153"/>
    </source>
</evidence>
<dbReference type="InterPro" id="IPR029056">
    <property type="entry name" value="Ribokinase-like"/>
</dbReference>
<dbReference type="RefSeq" id="WP_301252883.1">
    <property type="nucleotide sequence ID" value="NZ_JBGFFX010000003.1"/>
</dbReference>
<feature type="binding site" evidence="18">
    <location>
        <begin position="71"/>
        <end position="75"/>
    </location>
    <ligand>
        <name>(6S)-NADPHX</name>
        <dbReference type="ChEBI" id="CHEBI:64076"/>
    </ligand>
</feature>
<comment type="catalytic activity">
    <reaction evidence="16 17 19">
        <text>(6S)-NADPHX + ADP = AMP + phosphate + NADPH + H(+)</text>
        <dbReference type="Rhea" id="RHEA:32235"/>
        <dbReference type="ChEBI" id="CHEBI:15378"/>
        <dbReference type="ChEBI" id="CHEBI:43474"/>
        <dbReference type="ChEBI" id="CHEBI:57783"/>
        <dbReference type="ChEBI" id="CHEBI:64076"/>
        <dbReference type="ChEBI" id="CHEBI:456215"/>
        <dbReference type="ChEBI" id="CHEBI:456216"/>
        <dbReference type="EC" id="4.2.1.136"/>
    </reaction>
</comment>
<dbReference type="EC" id="5.1.99.6" evidence="19"/>
<comment type="subunit">
    <text evidence="17">Homotetramer.</text>
</comment>
<proteinExistence type="inferred from homology"/>
<dbReference type="NCBIfam" id="TIGR00197">
    <property type="entry name" value="yjeF_nterm"/>
    <property type="match status" value="1"/>
</dbReference>
<evidence type="ECO:0000256" key="1">
    <source>
        <dbReference type="ARBA" id="ARBA00000013"/>
    </source>
</evidence>
<comment type="similarity">
    <text evidence="18">Belongs to the NnrE/AIBP family.</text>
</comment>
<dbReference type="InterPro" id="IPR036652">
    <property type="entry name" value="YjeF_N_dom_sf"/>
</dbReference>
<protein>
    <recommendedName>
        <fullName evidence="19">Bifunctional NAD(P)H-hydrate repair enzyme</fullName>
    </recommendedName>
    <alternativeName>
        <fullName evidence="19">Nicotinamide nucleotide repair protein</fullName>
    </alternativeName>
    <domain>
        <recommendedName>
            <fullName evidence="19">ADP-dependent (S)-NAD(P)H-hydrate dehydratase</fullName>
            <ecNumber evidence="19">4.2.1.136</ecNumber>
        </recommendedName>
        <alternativeName>
            <fullName evidence="19">ADP-dependent NAD(P)HX dehydratase</fullName>
        </alternativeName>
    </domain>
    <domain>
        <recommendedName>
            <fullName evidence="19">NAD(P)H-hydrate epimerase</fullName>
            <ecNumber evidence="19">5.1.99.6</ecNumber>
        </recommendedName>
    </domain>
</protein>
<comment type="similarity">
    <text evidence="17">Belongs to the NnrD/CARKD family.</text>
</comment>
<comment type="cofactor">
    <cofactor evidence="17">
        <name>Mg(2+)</name>
        <dbReference type="ChEBI" id="CHEBI:18420"/>
    </cofactor>
</comment>
<dbReference type="Proteomes" id="UP001565243">
    <property type="component" value="Unassembled WGS sequence"/>
</dbReference>
<dbReference type="PANTHER" id="PTHR12592">
    <property type="entry name" value="ATP-DEPENDENT (S)-NAD(P)H-HYDRATE DEHYDRATASE FAMILY MEMBER"/>
    <property type="match status" value="1"/>
</dbReference>
<feature type="binding site" evidence="18">
    <location>
        <position position="150"/>
    </location>
    <ligand>
        <name>(6S)-NADPHX</name>
        <dbReference type="ChEBI" id="CHEBI:64076"/>
    </ligand>
</feature>